<keyword evidence="3" id="KW-0996">Nickel insertion</keyword>
<reference evidence="4 5" key="1">
    <citation type="submission" date="2018-06" db="EMBL/GenBank/DDBJ databases">
        <authorList>
            <consortium name="Pathogen Informatics"/>
            <person name="Doyle S."/>
        </authorList>
    </citation>
    <scope>NUCLEOTIDE SEQUENCE [LARGE SCALE GENOMIC DNA]</scope>
    <source>
        <strain evidence="4 5">NCTC13456</strain>
    </source>
</reference>
<evidence type="ECO:0000256" key="1">
    <source>
        <dbReference type="ARBA" id="ARBA00007177"/>
    </source>
</evidence>
<comment type="subunit">
    <text evidence="3">UreD, UreF and UreG form a complex that acts as a GTP-hydrolysis-dependent molecular chaperone, activating the urease apoprotein by helping to assemble the nickel containing metallocenter of UreC. The UreE protein probably delivers the nickel.</text>
</comment>
<keyword evidence="2 3" id="KW-0143">Chaperone</keyword>
<evidence type="ECO:0000313" key="5">
    <source>
        <dbReference type="Proteomes" id="UP000254737"/>
    </source>
</evidence>
<dbReference type="EMBL" id="UFXS01000001">
    <property type="protein sequence ID" value="STD55796.1"/>
    <property type="molecule type" value="Genomic_DNA"/>
</dbReference>
<dbReference type="PANTHER" id="PTHR33643:SF1">
    <property type="entry name" value="UREASE ACCESSORY PROTEIN D"/>
    <property type="match status" value="1"/>
</dbReference>
<protein>
    <recommendedName>
        <fullName evidence="3">Urease accessory protein UreD</fullName>
    </recommendedName>
</protein>
<dbReference type="Pfam" id="PF01774">
    <property type="entry name" value="UreD"/>
    <property type="match status" value="1"/>
</dbReference>
<dbReference type="InterPro" id="IPR002669">
    <property type="entry name" value="UreD"/>
</dbReference>
<proteinExistence type="inferred from homology"/>
<sequence>MECRLDIVAGYKEGKSFVKNLYVGKPFRVVSVGQRKLDKKLYQMTMTSSPGILNGDEYILNIDVEDNAALQLQSQSYQRLFNMDDEATQKLTINIHNNASFAYVPHPVVPHENSNFKSSAAITIGENSQIIISEIITCGRKHSGEVFKLKRFQNLTKIYHQNKLVVKDNVLIQPDLIPISSIGILENYTHQGSFIFFSTKSETDKVALVETLLETAKKHTNVEIGISVLDGNGFVIRALSQGGEAMYNYFLAAQDLLWEL</sequence>
<evidence type="ECO:0000313" key="4">
    <source>
        <dbReference type="EMBL" id="STD55796.1"/>
    </source>
</evidence>
<dbReference type="GO" id="GO:0005737">
    <property type="term" value="C:cytoplasm"/>
    <property type="evidence" value="ECO:0007669"/>
    <property type="project" value="UniProtKB-SubCell"/>
</dbReference>
<evidence type="ECO:0000256" key="3">
    <source>
        <dbReference type="HAMAP-Rule" id="MF_01384"/>
    </source>
</evidence>
<dbReference type="GO" id="GO:0016151">
    <property type="term" value="F:nickel cation binding"/>
    <property type="evidence" value="ECO:0007669"/>
    <property type="project" value="UniProtKB-UniRule"/>
</dbReference>
<dbReference type="STRING" id="343874.GCA_000805695_01860"/>
<name>A0A376GBG1_9FLAO</name>
<evidence type="ECO:0000256" key="2">
    <source>
        <dbReference type="ARBA" id="ARBA00023186"/>
    </source>
</evidence>
<accession>A0A376GBG1</accession>
<organism evidence="4 5">
    <name type="scientific">Empedobacter falsenii</name>
    <dbReference type="NCBI Taxonomy" id="343874"/>
    <lineage>
        <taxon>Bacteria</taxon>
        <taxon>Pseudomonadati</taxon>
        <taxon>Bacteroidota</taxon>
        <taxon>Flavobacteriia</taxon>
        <taxon>Flavobacteriales</taxon>
        <taxon>Weeksellaceae</taxon>
        <taxon>Empedobacter</taxon>
    </lineage>
</organism>
<dbReference type="RefSeq" id="WP_115000047.1">
    <property type="nucleotide sequence ID" value="NZ_UFXS01000001.1"/>
</dbReference>
<dbReference type="AlphaFoldDB" id="A0A376GBG1"/>
<dbReference type="HAMAP" id="MF_01384">
    <property type="entry name" value="UreD"/>
    <property type="match status" value="1"/>
</dbReference>
<keyword evidence="3" id="KW-0963">Cytoplasm</keyword>
<comment type="function">
    <text evidence="3">Required for maturation of urease via the functional incorporation of the urease nickel metallocenter.</text>
</comment>
<dbReference type="PANTHER" id="PTHR33643">
    <property type="entry name" value="UREASE ACCESSORY PROTEIN D"/>
    <property type="match status" value="1"/>
</dbReference>
<gene>
    <name evidence="4" type="primary">ureH</name>
    <name evidence="3" type="synonym">ureD</name>
    <name evidence="4" type="ORF">NCTC13456_01776</name>
</gene>
<comment type="similarity">
    <text evidence="1 3">Belongs to the UreD family.</text>
</comment>
<dbReference type="Proteomes" id="UP000254737">
    <property type="component" value="Unassembled WGS sequence"/>
</dbReference>
<comment type="subcellular location">
    <subcellularLocation>
        <location evidence="3">Cytoplasm</location>
    </subcellularLocation>
</comment>